<evidence type="ECO:0000313" key="4">
    <source>
        <dbReference type="EMBL" id="KAH0569745.1"/>
    </source>
</evidence>
<organism evidence="3 5">
    <name type="scientific">Spironucleus salmonicida</name>
    <dbReference type="NCBI Taxonomy" id="348837"/>
    <lineage>
        <taxon>Eukaryota</taxon>
        <taxon>Metamonada</taxon>
        <taxon>Diplomonadida</taxon>
        <taxon>Hexamitidae</taxon>
        <taxon>Hexamitinae</taxon>
        <taxon>Spironucleus</taxon>
    </lineage>
</organism>
<reference evidence="3" key="2">
    <citation type="submission" date="2020-12" db="EMBL/GenBank/DDBJ databases">
        <title>New Spironucleus salmonicida genome in near-complete chromosomes.</title>
        <authorList>
            <person name="Xu F."/>
            <person name="Kurt Z."/>
            <person name="Jimenez-Gonzalez A."/>
            <person name="Astvaldsson A."/>
            <person name="Andersson J.O."/>
            <person name="Svard S.G."/>
        </authorList>
    </citation>
    <scope>NUCLEOTIDE SEQUENCE</scope>
    <source>
        <strain evidence="3">ATCC 50377</strain>
    </source>
</reference>
<dbReference type="KEGG" id="ssao:94302720"/>
<evidence type="ECO:0000313" key="1">
    <source>
        <dbReference type="EMBL" id="KAH0569738.1"/>
    </source>
</evidence>
<name>A0A9P8LJY9_9EUKA</name>
<keyword evidence="5" id="KW-1185">Reference proteome</keyword>
<dbReference type="EMBL" id="AUWU02000009">
    <property type="protein sequence ID" value="KAH0569739.1"/>
    <property type="molecule type" value="Genomic_DNA"/>
</dbReference>
<evidence type="ECO:0000313" key="5">
    <source>
        <dbReference type="Proteomes" id="UP000018208"/>
    </source>
</evidence>
<dbReference type="EMBL" id="AUWU02000009">
    <property type="protein sequence ID" value="KAH0569745.1"/>
    <property type="molecule type" value="Genomic_DNA"/>
</dbReference>
<dbReference type="AlphaFoldDB" id="A0A9P8LJY9"/>
<gene>
    <name evidence="1" type="ORF">SS50377_28697</name>
    <name evidence="2" type="ORF">SS50377_28698</name>
    <name evidence="3" type="ORF">SS50377_28703</name>
    <name evidence="4" type="ORF">SS50377_28704</name>
</gene>
<sequence length="103" mass="11097">MCTGQLAEVARPWAHWITNYDRSRGGRSVNVDPGLSSYQDPHDQDLAQVRWEATAARCAHAVISAPVSSCTPLPSQACVLAPRLGSESACSGKSQHSQVPPWQ</sequence>
<dbReference type="GeneID" id="94302720"/>
<dbReference type="RefSeq" id="XP_067760511.1">
    <property type="nucleotide sequence ID" value="XM_067912454.1"/>
</dbReference>
<dbReference type="EMBL" id="AUWU02000009">
    <property type="protein sequence ID" value="KAH0569738.1"/>
    <property type="molecule type" value="Genomic_DNA"/>
</dbReference>
<evidence type="ECO:0000313" key="2">
    <source>
        <dbReference type="EMBL" id="KAH0569739.1"/>
    </source>
</evidence>
<comment type="caution">
    <text evidence="3">The sequence shown here is derived from an EMBL/GenBank/DDBJ whole genome shotgun (WGS) entry which is preliminary data.</text>
</comment>
<evidence type="ECO:0000313" key="3">
    <source>
        <dbReference type="EMBL" id="KAH0569744.1"/>
    </source>
</evidence>
<proteinExistence type="predicted"/>
<protein>
    <submittedName>
        <fullName evidence="3">Uncharacterized protein</fullName>
    </submittedName>
</protein>
<dbReference type="Proteomes" id="UP000018208">
    <property type="component" value="Unassembled WGS sequence"/>
</dbReference>
<reference evidence="3" key="1">
    <citation type="journal article" date="2014" name="PLoS Genet.">
        <title>The Genome of Spironucleus salmonicida Highlights a Fish Pathogen Adapted to Fluctuating Environments.</title>
        <authorList>
            <person name="Xu F."/>
            <person name="Jerlstrom-Hultqvist J."/>
            <person name="Einarsson E."/>
            <person name="Astvaldsson A."/>
            <person name="Svard S.G."/>
            <person name="Andersson J.O."/>
        </authorList>
    </citation>
    <scope>NUCLEOTIDE SEQUENCE</scope>
    <source>
        <strain evidence="3">ATCC 50377</strain>
    </source>
</reference>
<accession>A0A9P8LJY9</accession>
<dbReference type="EMBL" id="AUWU02000009">
    <property type="protein sequence ID" value="KAH0569744.1"/>
    <property type="molecule type" value="Genomic_DNA"/>
</dbReference>